<dbReference type="Proteomes" id="UP000605784">
    <property type="component" value="Unassembled WGS sequence"/>
</dbReference>
<dbReference type="EMBL" id="BMOU01000001">
    <property type="protein sequence ID" value="GGN84802.1"/>
    <property type="molecule type" value="Genomic_DNA"/>
</dbReference>
<dbReference type="RefSeq" id="WP_188993497.1">
    <property type="nucleotide sequence ID" value="NZ_BMOU01000001.1"/>
</dbReference>
<reference evidence="2" key="1">
    <citation type="journal article" date="2014" name="Int. J. Syst. Evol. Microbiol.">
        <title>Complete genome sequence of Corynebacterium casei LMG S-19264T (=DSM 44701T), isolated from a smear-ripened cheese.</title>
        <authorList>
            <consortium name="US DOE Joint Genome Institute (JGI-PGF)"/>
            <person name="Walter F."/>
            <person name="Albersmeier A."/>
            <person name="Kalinowski J."/>
            <person name="Ruckert C."/>
        </authorList>
    </citation>
    <scope>NUCLEOTIDE SEQUENCE</scope>
    <source>
        <strain evidence="2">JCM 17820</strain>
    </source>
</reference>
<evidence type="ECO:0000313" key="3">
    <source>
        <dbReference type="Proteomes" id="UP000605784"/>
    </source>
</evidence>
<organism evidence="2 3">
    <name type="scientific">Haloarcula pellucida</name>
    <dbReference type="NCBI Taxonomy" id="1427151"/>
    <lineage>
        <taxon>Archaea</taxon>
        <taxon>Methanobacteriati</taxon>
        <taxon>Methanobacteriota</taxon>
        <taxon>Stenosarchaea group</taxon>
        <taxon>Halobacteria</taxon>
        <taxon>Halobacteriales</taxon>
        <taxon>Haloarculaceae</taxon>
        <taxon>Haloarcula</taxon>
    </lineage>
</organism>
<dbReference type="AlphaFoldDB" id="A0A830GFX1"/>
<feature type="transmembrane region" description="Helical" evidence="1">
    <location>
        <begin position="80"/>
        <end position="98"/>
    </location>
</feature>
<reference evidence="2" key="2">
    <citation type="submission" date="2020-09" db="EMBL/GenBank/DDBJ databases">
        <authorList>
            <person name="Sun Q."/>
            <person name="Ohkuma M."/>
        </authorList>
    </citation>
    <scope>NUCLEOTIDE SEQUENCE</scope>
    <source>
        <strain evidence="2">JCM 17820</strain>
    </source>
</reference>
<gene>
    <name evidence="2" type="ORF">GCM10009030_00710</name>
</gene>
<evidence type="ECO:0000313" key="2">
    <source>
        <dbReference type="EMBL" id="GGN84802.1"/>
    </source>
</evidence>
<keyword evidence="1" id="KW-1133">Transmembrane helix</keyword>
<comment type="caution">
    <text evidence="2">The sequence shown here is derived from an EMBL/GenBank/DDBJ whole genome shotgun (WGS) entry which is preliminary data.</text>
</comment>
<keyword evidence="1" id="KW-0472">Membrane</keyword>
<keyword evidence="1" id="KW-0812">Transmembrane</keyword>
<evidence type="ECO:0000256" key="1">
    <source>
        <dbReference type="SAM" id="Phobius"/>
    </source>
</evidence>
<proteinExistence type="predicted"/>
<accession>A0A830GFX1</accession>
<keyword evidence="3" id="KW-1185">Reference proteome</keyword>
<sequence length="183" mass="19809">MERRTVRILRAVAAALVFATAAFHLRWGLPRSIVYFQAYGLFPSGGIVPDPRPYLFVVFAVLLLSGPYLVTRRVVSLRNAYIGGTLLLLGSIAAWVFWHATGHGAFLADGAQAASTAASGHSHGSQSTVFLILDHFDTEPLETAIKTIEFLGVAIFVTLLWKDPAIVPNERAERAEADSASES</sequence>
<protein>
    <submittedName>
        <fullName evidence="2">Uncharacterized protein</fullName>
    </submittedName>
</protein>
<name>A0A830GFX1_9EURY</name>
<feature type="transmembrane region" description="Helical" evidence="1">
    <location>
        <begin position="52"/>
        <end position="71"/>
    </location>
</feature>